<feature type="domain" description="Glycosyl transferase family 1" evidence="2">
    <location>
        <begin position="233"/>
        <end position="389"/>
    </location>
</feature>
<evidence type="ECO:0000313" key="3">
    <source>
        <dbReference type="EMBL" id="GII75115.1"/>
    </source>
</evidence>
<evidence type="ECO:0000256" key="1">
    <source>
        <dbReference type="ARBA" id="ARBA00022679"/>
    </source>
</evidence>
<evidence type="ECO:0000313" key="4">
    <source>
        <dbReference type="Proteomes" id="UP000655287"/>
    </source>
</evidence>
<keyword evidence="1" id="KW-0808">Transferase</keyword>
<dbReference type="GO" id="GO:0016757">
    <property type="term" value="F:glycosyltransferase activity"/>
    <property type="evidence" value="ECO:0007669"/>
    <property type="project" value="InterPro"/>
</dbReference>
<proteinExistence type="predicted"/>
<dbReference type="AlphaFoldDB" id="A0A919QYE9"/>
<dbReference type="InterPro" id="IPR001296">
    <property type="entry name" value="Glyco_trans_1"/>
</dbReference>
<gene>
    <name evidence="3" type="ORF">Sru01_00970</name>
</gene>
<dbReference type="Gene3D" id="3.40.50.2000">
    <property type="entry name" value="Glycogen Phosphorylase B"/>
    <property type="match status" value="2"/>
</dbReference>
<dbReference type="SUPFAM" id="SSF53756">
    <property type="entry name" value="UDP-Glycosyltransferase/glycogen phosphorylase"/>
    <property type="match status" value="1"/>
</dbReference>
<protein>
    <recommendedName>
        <fullName evidence="2">Glycosyl transferase family 1 domain-containing protein</fullName>
    </recommendedName>
</protein>
<dbReference type="CDD" id="cd03820">
    <property type="entry name" value="GT4_AmsD-like"/>
    <property type="match status" value="1"/>
</dbReference>
<dbReference type="PANTHER" id="PTHR12526:SF627">
    <property type="entry name" value="D-RHAMNOSYLTRANSFERASE WBPZ"/>
    <property type="match status" value="1"/>
</dbReference>
<keyword evidence="4" id="KW-1185">Reference proteome</keyword>
<dbReference type="RefSeq" id="WP_239136653.1">
    <property type="nucleotide sequence ID" value="NZ_BOOU01000001.1"/>
</dbReference>
<name>A0A919QYE9_9ACTN</name>
<sequence>MLRKLRGIAARLAGRLLRAQNARRARRAPARTADPVRILLLHAYGMGGTIRTVLNQAAHLSRHREVEIVSLVRNVEEPFFAMPPGVRVSFIDDRTVPRGRIAEWLANRPSRLIPEQEKAYLTMNLLTDLRLVRFLRSLRGGVVIGTRPAFNLLIGRFAPPEVITIAQEHVPYESHAPELHAEMKRYYGNVDLLATLTQADHRHFTKLLKKRPPGQLVQVPNAIPELDGNVSSLTEKTVVAIGRVVHAKGFDRLVNAWKEVAPRHPDWVLRIYGGGTEEREARLRARIEDAGLTGKILLMGPAREIGVELSKASIFVMSSRYEGFPMTILEAMSKGVPVVSFDCPVGPREIITDGHDGLLVRSKKAAALGEALCRVIEDPALRRALGTAALDTAAGYRLDVIGARWDALLAELADDRQFPELIGTTG</sequence>
<comment type="caution">
    <text evidence="3">The sequence shown here is derived from an EMBL/GenBank/DDBJ whole genome shotgun (WGS) entry which is preliminary data.</text>
</comment>
<accession>A0A919QYE9</accession>
<dbReference type="Pfam" id="PF00534">
    <property type="entry name" value="Glycos_transf_1"/>
    <property type="match status" value="1"/>
</dbReference>
<evidence type="ECO:0000259" key="2">
    <source>
        <dbReference type="Pfam" id="PF00534"/>
    </source>
</evidence>
<organism evidence="3 4">
    <name type="scientific">Sphaerisporangium rufum</name>
    <dbReference type="NCBI Taxonomy" id="1381558"/>
    <lineage>
        <taxon>Bacteria</taxon>
        <taxon>Bacillati</taxon>
        <taxon>Actinomycetota</taxon>
        <taxon>Actinomycetes</taxon>
        <taxon>Streptosporangiales</taxon>
        <taxon>Streptosporangiaceae</taxon>
        <taxon>Sphaerisporangium</taxon>
    </lineage>
</organism>
<dbReference type="EMBL" id="BOOU01000001">
    <property type="protein sequence ID" value="GII75115.1"/>
    <property type="molecule type" value="Genomic_DNA"/>
</dbReference>
<dbReference type="Proteomes" id="UP000655287">
    <property type="component" value="Unassembled WGS sequence"/>
</dbReference>
<reference evidence="3" key="1">
    <citation type="submission" date="2021-01" db="EMBL/GenBank/DDBJ databases">
        <title>Whole genome shotgun sequence of Sphaerisporangium rufum NBRC 109079.</title>
        <authorList>
            <person name="Komaki H."/>
            <person name="Tamura T."/>
        </authorList>
    </citation>
    <scope>NUCLEOTIDE SEQUENCE</scope>
    <source>
        <strain evidence="3">NBRC 109079</strain>
    </source>
</reference>
<dbReference type="PANTHER" id="PTHR12526">
    <property type="entry name" value="GLYCOSYLTRANSFERASE"/>
    <property type="match status" value="1"/>
</dbReference>